<keyword evidence="2" id="KW-1185">Reference proteome</keyword>
<dbReference type="EMBL" id="FNVS01000003">
    <property type="protein sequence ID" value="SEF60686.1"/>
    <property type="molecule type" value="Genomic_DNA"/>
</dbReference>
<name>A0A8G2F9V8_9BACT</name>
<organism evidence="1 2">
    <name type="scientific">Parabacteroides chinchillae</name>
    <dbReference type="NCBI Taxonomy" id="871327"/>
    <lineage>
        <taxon>Bacteria</taxon>
        <taxon>Pseudomonadati</taxon>
        <taxon>Bacteroidota</taxon>
        <taxon>Bacteroidia</taxon>
        <taxon>Bacteroidales</taxon>
        <taxon>Tannerellaceae</taxon>
        <taxon>Parabacteroides</taxon>
    </lineage>
</organism>
<sequence length="74" mass="7997">MALVKLKAISQDTWLSSGGGPARYGVCYYMCNFFLASNVGMNNVQALEYCIAQQYGAGFHVGSFGYLRMGALGK</sequence>
<dbReference type="Proteomes" id="UP000236725">
    <property type="component" value="Unassembled WGS sequence"/>
</dbReference>
<dbReference type="AlphaFoldDB" id="A0A8G2F9V8"/>
<protein>
    <submittedName>
        <fullName evidence="1">Uncharacterized protein</fullName>
    </submittedName>
</protein>
<comment type="caution">
    <text evidence="1">The sequence shown here is derived from an EMBL/GenBank/DDBJ whole genome shotgun (WGS) entry which is preliminary data.</text>
</comment>
<reference evidence="1 2" key="1">
    <citation type="submission" date="2016-10" db="EMBL/GenBank/DDBJ databases">
        <authorList>
            <person name="Varghese N."/>
            <person name="Submissions S."/>
        </authorList>
    </citation>
    <scope>NUCLEOTIDE SEQUENCE [LARGE SCALE GENOMIC DNA]</scope>
    <source>
        <strain evidence="1 2">DSM 29073</strain>
    </source>
</reference>
<accession>A0A8G2F9V8</accession>
<evidence type="ECO:0000313" key="1">
    <source>
        <dbReference type="EMBL" id="SEF60686.1"/>
    </source>
</evidence>
<dbReference type="RefSeq" id="WP_103982598.1">
    <property type="nucleotide sequence ID" value="NZ_FNVS01000003.1"/>
</dbReference>
<proteinExistence type="predicted"/>
<evidence type="ECO:0000313" key="2">
    <source>
        <dbReference type="Proteomes" id="UP000236725"/>
    </source>
</evidence>
<gene>
    <name evidence="1" type="ORF">SAMN05444001_103108</name>
</gene>